<dbReference type="RefSeq" id="WP_207854337.1">
    <property type="nucleotide sequence ID" value="NZ_JAFVMG010000007.1"/>
</dbReference>
<accession>A0ABS3LMB3</accession>
<organism evidence="1 2">
    <name type="scientific">Acetobacter suratthaniensis</name>
    <dbReference type="NCBI Taxonomy" id="1502841"/>
    <lineage>
        <taxon>Bacteria</taxon>
        <taxon>Pseudomonadati</taxon>
        <taxon>Pseudomonadota</taxon>
        <taxon>Alphaproteobacteria</taxon>
        <taxon>Acetobacterales</taxon>
        <taxon>Acetobacteraceae</taxon>
        <taxon>Acetobacter</taxon>
    </lineage>
</organism>
<gene>
    <name evidence="1" type="ORF">J2D75_08460</name>
</gene>
<proteinExistence type="predicted"/>
<name>A0ABS3LMB3_9PROT</name>
<comment type="caution">
    <text evidence="1">The sequence shown here is derived from an EMBL/GenBank/DDBJ whole genome shotgun (WGS) entry which is preliminary data.</text>
</comment>
<evidence type="ECO:0000313" key="2">
    <source>
        <dbReference type="Proteomes" id="UP000664399"/>
    </source>
</evidence>
<evidence type="ECO:0000313" key="1">
    <source>
        <dbReference type="EMBL" id="MBO1328508.1"/>
    </source>
</evidence>
<reference evidence="1 2" key="1">
    <citation type="submission" date="2021-03" db="EMBL/GenBank/DDBJ databases">
        <title>The complete genome sequence of Acetobacter suratthaniensis TBRC 1719.</title>
        <authorList>
            <person name="Charoenyingcharoen P."/>
            <person name="Yukphan P."/>
        </authorList>
    </citation>
    <scope>NUCLEOTIDE SEQUENCE [LARGE SCALE GENOMIC DNA]</scope>
    <source>
        <strain evidence="1 2">TBRC 1719</strain>
    </source>
</reference>
<dbReference type="EMBL" id="JAFVMG010000007">
    <property type="protein sequence ID" value="MBO1328508.1"/>
    <property type="molecule type" value="Genomic_DNA"/>
</dbReference>
<protein>
    <submittedName>
        <fullName evidence="1">Uncharacterized protein</fullName>
    </submittedName>
</protein>
<dbReference type="Proteomes" id="UP000664399">
    <property type="component" value="Unassembled WGS sequence"/>
</dbReference>
<keyword evidence="2" id="KW-1185">Reference proteome</keyword>
<sequence>MSKHEAPTVSHTATDALHGKQGTVIIDDAAFHDGGAADEDRPALPKGAVWQNDGTVRLTLRAPVVQVIQEQGDHSKEHQVTAVVFHPLTGAAMLRIQSAKDDGKRALAMMQESSRLSGFTGEDIFKRMDARDFVASTMIASIFTNPGL</sequence>